<sequence>VWQALFEKLPKWDVRVLVFHRYYPAWLLSLYGEYQRDYMVDTAHNPMSLLEFALEGPGAQLSPRRTLERIQDALSVCKGGETAQCSVQGASYDLFQHQGYDQYEYVVLNVTMDLHGQEFLAANRSLWQTCPHRSFIHASPANLTLAVDIVRLLKNSHQARGCTSEFQLSASNREVLELANKDVLPVACMDIGNLLADDSARWFENAHVTPPTYHKDSQFCQIQQQALKPEHWKVMHALAGCRSETASEETEGSEPNAKGSGGAGREKREKREGLWSMKSTKSSKSSGMADLGDVGMLSQRGTHLTLEAAEPQDAEADPGRSFFVQSPQVPVRSALPALDLSGVTPTAGAGVDFSERGSSLPALPTKRLFGDEAPAAPAAPAAEESFAGVGAAPVGGLGGLFGLPLETSQLQLSSEPVVVLPQAKGLNDYDSDSQKAAPRGGLAKSAGTAFPHKGKQKQKATLPQHGQGRAQAHAGAHAGAHGGAHGGLQKPKKAFEDGSSASAAFPKVVLPPISKGSGAPSETLLDHLEGLPSKKPGVPGMAGVFSDEQARPILRAKSAGTGKSQEE</sequence>
<proteinExistence type="predicted"/>
<gene>
    <name evidence="2" type="ORF">SNEC2469_LOCUS34880</name>
</gene>
<evidence type="ECO:0000313" key="2">
    <source>
        <dbReference type="EMBL" id="CAE7942997.1"/>
    </source>
</evidence>
<dbReference type="OrthoDB" id="427849at2759"/>
<feature type="region of interest" description="Disordered" evidence="1">
    <location>
        <begin position="244"/>
        <end position="294"/>
    </location>
</feature>
<feature type="compositionally biased region" description="Low complexity" evidence="1">
    <location>
        <begin position="464"/>
        <end position="479"/>
    </location>
</feature>
<evidence type="ECO:0000313" key="3">
    <source>
        <dbReference type="Proteomes" id="UP000601435"/>
    </source>
</evidence>
<dbReference type="EMBL" id="CAJNJA010098319">
    <property type="protein sequence ID" value="CAE7942997.1"/>
    <property type="molecule type" value="Genomic_DNA"/>
</dbReference>
<name>A0A813CKM1_9DINO</name>
<keyword evidence="3" id="KW-1185">Reference proteome</keyword>
<accession>A0A813CKM1</accession>
<feature type="compositionally biased region" description="Low complexity" evidence="1">
    <location>
        <begin position="276"/>
        <end position="286"/>
    </location>
</feature>
<comment type="caution">
    <text evidence="2">The sequence shown here is derived from an EMBL/GenBank/DDBJ whole genome shotgun (WGS) entry which is preliminary data.</text>
</comment>
<protein>
    <submittedName>
        <fullName evidence="2">Uncharacterized protein</fullName>
    </submittedName>
</protein>
<organism evidence="2 3">
    <name type="scientific">Symbiodinium necroappetens</name>
    <dbReference type="NCBI Taxonomy" id="1628268"/>
    <lineage>
        <taxon>Eukaryota</taxon>
        <taxon>Sar</taxon>
        <taxon>Alveolata</taxon>
        <taxon>Dinophyceae</taxon>
        <taxon>Suessiales</taxon>
        <taxon>Symbiodiniaceae</taxon>
        <taxon>Symbiodinium</taxon>
    </lineage>
</organism>
<feature type="non-terminal residue" evidence="2">
    <location>
        <position position="1"/>
    </location>
</feature>
<evidence type="ECO:0000256" key="1">
    <source>
        <dbReference type="SAM" id="MobiDB-lite"/>
    </source>
</evidence>
<dbReference type="Proteomes" id="UP000601435">
    <property type="component" value="Unassembled WGS sequence"/>
</dbReference>
<reference evidence="2" key="1">
    <citation type="submission" date="2021-02" db="EMBL/GenBank/DDBJ databases">
        <authorList>
            <person name="Dougan E. K."/>
            <person name="Rhodes N."/>
            <person name="Thang M."/>
            <person name="Chan C."/>
        </authorList>
    </citation>
    <scope>NUCLEOTIDE SEQUENCE</scope>
</reference>
<feature type="region of interest" description="Disordered" evidence="1">
    <location>
        <begin position="425"/>
        <end position="567"/>
    </location>
</feature>
<feature type="compositionally biased region" description="Basic and acidic residues" evidence="1">
    <location>
        <begin position="264"/>
        <end position="273"/>
    </location>
</feature>
<dbReference type="AlphaFoldDB" id="A0A813CKM1"/>